<proteinExistence type="predicted"/>
<dbReference type="EMBL" id="BAABHD010000084">
    <property type="protein sequence ID" value="GAA4469004.1"/>
    <property type="molecule type" value="Genomic_DNA"/>
</dbReference>
<sequence>MQLFCRICNTPVSNIIQELPESSLLKETEGDEFIPKGYYVLSDGEYFTGSEGKLIINISDLLSCIYHPDASRLNGCCGLDGLDGVNKVCLNGHKIGTEKSDC</sequence>
<comment type="caution">
    <text evidence="1">The sequence shown here is derived from an EMBL/GenBank/DDBJ whole genome shotgun (WGS) entry which is preliminary data.</text>
</comment>
<keyword evidence="2" id="KW-1185">Reference proteome</keyword>
<protein>
    <submittedName>
        <fullName evidence="1">Uncharacterized protein</fullName>
    </submittedName>
</protein>
<gene>
    <name evidence="1" type="ORF">GCM10023189_55180</name>
</gene>
<evidence type="ECO:0000313" key="1">
    <source>
        <dbReference type="EMBL" id="GAA4469004.1"/>
    </source>
</evidence>
<reference evidence="2" key="1">
    <citation type="journal article" date="2019" name="Int. J. Syst. Evol. Microbiol.">
        <title>The Global Catalogue of Microorganisms (GCM) 10K type strain sequencing project: providing services to taxonomists for standard genome sequencing and annotation.</title>
        <authorList>
            <consortium name="The Broad Institute Genomics Platform"/>
            <consortium name="The Broad Institute Genome Sequencing Center for Infectious Disease"/>
            <person name="Wu L."/>
            <person name="Ma J."/>
        </authorList>
    </citation>
    <scope>NUCLEOTIDE SEQUENCE [LARGE SCALE GENOMIC DNA]</scope>
    <source>
        <strain evidence="2">JCM 17927</strain>
    </source>
</reference>
<name>A0ABP8NMY5_9BACT</name>
<organism evidence="1 2">
    <name type="scientific">Nibrella saemangeumensis</name>
    <dbReference type="NCBI Taxonomy" id="1084526"/>
    <lineage>
        <taxon>Bacteria</taxon>
        <taxon>Pseudomonadati</taxon>
        <taxon>Bacteroidota</taxon>
        <taxon>Cytophagia</taxon>
        <taxon>Cytophagales</taxon>
        <taxon>Spirosomataceae</taxon>
        <taxon>Nibrella</taxon>
    </lineage>
</organism>
<dbReference type="Proteomes" id="UP001501175">
    <property type="component" value="Unassembled WGS sequence"/>
</dbReference>
<accession>A0ABP8NMY5</accession>
<evidence type="ECO:0000313" key="2">
    <source>
        <dbReference type="Proteomes" id="UP001501175"/>
    </source>
</evidence>